<reference evidence="2" key="1">
    <citation type="submission" date="2015-05" db="EMBL/GenBank/DDBJ databases">
        <authorList>
            <person name="Fogelqvist Johan"/>
        </authorList>
    </citation>
    <scope>NUCLEOTIDE SEQUENCE [LARGE SCALE GENOMIC DNA]</scope>
</reference>
<gene>
    <name evidence="1" type="ORF">BN1723_013576</name>
</gene>
<organism evidence="1 2">
    <name type="scientific">Verticillium longisporum</name>
    <name type="common">Verticillium dahliae var. longisporum</name>
    <dbReference type="NCBI Taxonomy" id="100787"/>
    <lineage>
        <taxon>Eukaryota</taxon>
        <taxon>Fungi</taxon>
        <taxon>Dikarya</taxon>
        <taxon>Ascomycota</taxon>
        <taxon>Pezizomycotina</taxon>
        <taxon>Sordariomycetes</taxon>
        <taxon>Hypocreomycetidae</taxon>
        <taxon>Glomerellales</taxon>
        <taxon>Plectosphaerellaceae</taxon>
        <taxon>Verticillium</taxon>
    </lineage>
</organism>
<dbReference type="AlphaFoldDB" id="A0A0G4LU50"/>
<accession>A0A0G4LU50</accession>
<evidence type="ECO:0000313" key="1">
    <source>
        <dbReference type="EMBL" id="CRK25484.1"/>
    </source>
</evidence>
<name>A0A0G4LU50_VERLO</name>
<sequence length="65" mass="6908">MAFGLPALGTGHRPFPYSGNLSQAPLFVAQASSRRNDGKGWRTIVSVRGSRFLLSAAGLYASLQV</sequence>
<protein>
    <submittedName>
        <fullName evidence="1">Uncharacterized protein</fullName>
    </submittedName>
</protein>
<dbReference type="EMBL" id="CVQI01017780">
    <property type="protein sequence ID" value="CRK25484.1"/>
    <property type="molecule type" value="Genomic_DNA"/>
</dbReference>
<proteinExistence type="predicted"/>
<dbReference type="Proteomes" id="UP000045706">
    <property type="component" value="Unassembled WGS sequence"/>
</dbReference>
<evidence type="ECO:0000313" key="2">
    <source>
        <dbReference type="Proteomes" id="UP000045706"/>
    </source>
</evidence>